<evidence type="ECO:0000313" key="3">
    <source>
        <dbReference type="Proteomes" id="UP000664991"/>
    </source>
</evidence>
<dbReference type="EMBL" id="JAEMGP010000003">
    <property type="protein sequence ID" value="KAG5211252.1"/>
    <property type="molecule type" value="Genomic_DNA"/>
</dbReference>
<evidence type="ECO:0000313" key="2">
    <source>
        <dbReference type="EMBL" id="KAG5211252.1"/>
    </source>
</evidence>
<feature type="region of interest" description="Disordered" evidence="1">
    <location>
        <begin position="106"/>
        <end position="126"/>
    </location>
</feature>
<proteinExistence type="predicted"/>
<name>A0A836D742_SHEEP</name>
<comment type="caution">
    <text evidence="2">The sequence shown here is derived from an EMBL/GenBank/DDBJ whole genome shotgun (WGS) entry which is preliminary data.</text>
</comment>
<organism evidence="2 3">
    <name type="scientific">Ovis aries</name>
    <name type="common">Sheep</name>
    <dbReference type="NCBI Taxonomy" id="9940"/>
    <lineage>
        <taxon>Eukaryota</taxon>
        <taxon>Metazoa</taxon>
        <taxon>Chordata</taxon>
        <taxon>Craniata</taxon>
        <taxon>Vertebrata</taxon>
        <taxon>Euteleostomi</taxon>
        <taxon>Mammalia</taxon>
        <taxon>Eutheria</taxon>
        <taxon>Laurasiatheria</taxon>
        <taxon>Artiodactyla</taxon>
        <taxon>Ruminantia</taxon>
        <taxon>Pecora</taxon>
        <taxon>Bovidae</taxon>
        <taxon>Caprinae</taxon>
        <taxon>Ovis</taxon>
    </lineage>
</organism>
<reference evidence="2 3" key="1">
    <citation type="submission" date="2020-12" db="EMBL/GenBank/DDBJ databases">
        <title>De novo assembly of Tibetan sheep genome.</title>
        <authorList>
            <person name="Li X."/>
        </authorList>
    </citation>
    <scope>NUCLEOTIDE SEQUENCE [LARGE SCALE GENOMIC DNA]</scope>
    <source>
        <tissue evidence="2">Heart</tissue>
    </source>
</reference>
<dbReference type="Proteomes" id="UP000664991">
    <property type="component" value="Unassembled WGS sequence"/>
</dbReference>
<feature type="compositionally biased region" description="Basic and acidic residues" evidence="1">
    <location>
        <begin position="116"/>
        <end position="126"/>
    </location>
</feature>
<dbReference type="AlphaFoldDB" id="A0A836D742"/>
<evidence type="ECO:0000256" key="1">
    <source>
        <dbReference type="SAM" id="MobiDB-lite"/>
    </source>
</evidence>
<sequence length="126" mass="14099">MWAIPGLKFSPQAKLQAMSNIREAVWLQHTGSPAPQPHSAPTSKFPKGCEILFQYPWMPHASARLRKVSCWCFECWICRCFAGSSSEALSVFSPFSQLQEEEVGSDEWFYDPAGPENKEEGSTGVL</sequence>
<accession>A0A836D742</accession>
<protein>
    <submittedName>
        <fullName evidence="2">Uncharacterized protein</fullName>
    </submittedName>
</protein>
<gene>
    <name evidence="2" type="ORF">JEQ12_013681</name>
</gene>